<evidence type="ECO:0000313" key="1">
    <source>
        <dbReference type="EMBL" id="MCI50904.1"/>
    </source>
</evidence>
<protein>
    <submittedName>
        <fullName evidence="1">Uncharacterized protein</fullName>
    </submittedName>
</protein>
<reference evidence="1 2" key="1">
    <citation type="journal article" date="2018" name="Front. Plant Sci.">
        <title>Red Clover (Trifolium pratense) and Zigzag Clover (T. medium) - A Picture of Genomic Similarities and Differences.</title>
        <authorList>
            <person name="Dluhosova J."/>
            <person name="Istvanek J."/>
            <person name="Nedelnik J."/>
            <person name="Repkova J."/>
        </authorList>
    </citation>
    <scope>NUCLEOTIDE SEQUENCE [LARGE SCALE GENOMIC DNA]</scope>
    <source>
        <strain evidence="2">cv. 10/8</strain>
        <tissue evidence="1">Leaf</tissue>
    </source>
</reference>
<accession>A0A392SRQ7</accession>
<name>A0A392SRQ7_9FABA</name>
<keyword evidence="2" id="KW-1185">Reference proteome</keyword>
<proteinExistence type="predicted"/>
<dbReference type="Proteomes" id="UP000265520">
    <property type="component" value="Unassembled WGS sequence"/>
</dbReference>
<sequence length="10" mass="1248">IKKDGIYEWP</sequence>
<dbReference type="EMBL" id="LXQA010423805">
    <property type="protein sequence ID" value="MCI50904.1"/>
    <property type="molecule type" value="Genomic_DNA"/>
</dbReference>
<comment type="caution">
    <text evidence="1">The sequence shown here is derived from an EMBL/GenBank/DDBJ whole genome shotgun (WGS) entry which is preliminary data.</text>
</comment>
<evidence type="ECO:0000313" key="2">
    <source>
        <dbReference type="Proteomes" id="UP000265520"/>
    </source>
</evidence>
<feature type="non-terminal residue" evidence="1">
    <location>
        <position position="1"/>
    </location>
</feature>
<organism evidence="1 2">
    <name type="scientific">Trifolium medium</name>
    <dbReference type="NCBI Taxonomy" id="97028"/>
    <lineage>
        <taxon>Eukaryota</taxon>
        <taxon>Viridiplantae</taxon>
        <taxon>Streptophyta</taxon>
        <taxon>Embryophyta</taxon>
        <taxon>Tracheophyta</taxon>
        <taxon>Spermatophyta</taxon>
        <taxon>Magnoliopsida</taxon>
        <taxon>eudicotyledons</taxon>
        <taxon>Gunneridae</taxon>
        <taxon>Pentapetalae</taxon>
        <taxon>rosids</taxon>
        <taxon>fabids</taxon>
        <taxon>Fabales</taxon>
        <taxon>Fabaceae</taxon>
        <taxon>Papilionoideae</taxon>
        <taxon>50 kb inversion clade</taxon>
        <taxon>NPAAA clade</taxon>
        <taxon>Hologalegina</taxon>
        <taxon>IRL clade</taxon>
        <taxon>Trifolieae</taxon>
        <taxon>Trifolium</taxon>
    </lineage>
</organism>